<keyword evidence="2" id="KW-0472">Membrane</keyword>
<gene>
    <name evidence="3" type="ORF">H0A76_06080</name>
</gene>
<protein>
    <submittedName>
        <fullName evidence="3">FxsA family protein</fullName>
    </submittedName>
</protein>
<evidence type="ECO:0000313" key="4">
    <source>
        <dbReference type="Proteomes" id="UP000568751"/>
    </source>
</evidence>
<dbReference type="InterPro" id="IPR007313">
    <property type="entry name" value="FxsA"/>
</dbReference>
<dbReference type="PANTHER" id="PTHR35335">
    <property type="entry name" value="UPF0716 PROTEIN FXSA"/>
    <property type="match status" value="1"/>
</dbReference>
<dbReference type="AlphaFoldDB" id="A0A853F0N8"/>
<dbReference type="NCBIfam" id="NF008528">
    <property type="entry name" value="PRK11463.1-2"/>
    <property type="match status" value="1"/>
</dbReference>
<dbReference type="RefSeq" id="WP_369152949.1">
    <property type="nucleotide sequence ID" value="NZ_OZ156463.1"/>
</dbReference>
<feature type="compositionally biased region" description="Polar residues" evidence="1">
    <location>
        <begin position="121"/>
        <end position="132"/>
    </location>
</feature>
<accession>A0A853F0N8</accession>
<organism evidence="3 4">
    <name type="scientific">Candidatus Thiodubiliella endoseptemdiera</name>
    <dbReference type="NCBI Taxonomy" id="2738886"/>
    <lineage>
        <taxon>Bacteria</taxon>
        <taxon>Pseudomonadati</taxon>
        <taxon>Pseudomonadota</taxon>
        <taxon>Gammaproteobacteria</taxon>
        <taxon>Candidatus Pseudothioglobaceae</taxon>
        <taxon>Candidatus Thiodubiliella</taxon>
    </lineage>
</organism>
<feature type="transmembrane region" description="Helical" evidence="2">
    <location>
        <begin position="24"/>
        <end position="44"/>
    </location>
</feature>
<comment type="caution">
    <text evidence="3">The sequence shown here is derived from an EMBL/GenBank/DDBJ whole genome shotgun (WGS) entry which is preliminary data.</text>
</comment>
<dbReference type="PANTHER" id="PTHR35335:SF1">
    <property type="entry name" value="UPF0716 PROTEIN FXSA"/>
    <property type="match status" value="1"/>
</dbReference>
<keyword evidence="2" id="KW-0812">Transmembrane</keyword>
<evidence type="ECO:0000256" key="1">
    <source>
        <dbReference type="SAM" id="MobiDB-lite"/>
    </source>
</evidence>
<keyword evidence="2" id="KW-1133">Transmembrane helix</keyword>
<evidence type="ECO:0000313" key="3">
    <source>
        <dbReference type="EMBL" id="NYT27493.1"/>
    </source>
</evidence>
<evidence type="ECO:0000256" key="2">
    <source>
        <dbReference type="SAM" id="Phobius"/>
    </source>
</evidence>
<feature type="region of interest" description="Disordered" evidence="1">
    <location>
        <begin position="121"/>
        <end position="146"/>
    </location>
</feature>
<feature type="transmembrane region" description="Helical" evidence="2">
    <location>
        <begin position="73"/>
        <end position="98"/>
    </location>
</feature>
<dbReference type="EMBL" id="JACCHT010000001">
    <property type="protein sequence ID" value="NYT27493.1"/>
    <property type="molecule type" value="Genomic_DNA"/>
</dbReference>
<dbReference type="GO" id="GO:0016020">
    <property type="term" value="C:membrane"/>
    <property type="evidence" value="ECO:0007669"/>
    <property type="project" value="InterPro"/>
</dbReference>
<sequence length="146" mass="16305">MLFLIFVISTTLELMVLIEVGGSIGTGNTILLIILTAFIGSYLLKQQGFSTLQKVQIATMEGKNPSFEMLEGVVIMVSGILLLTPGFITDSIGLLGLMPWSRAFFLKHFLEKNANKVFTATQRQKPQQNQKTMKSEKTIEGEFWEE</sequence>
<dbReference type="Proteomes" id="UP000568751">
    <property type="component" value="Unassembled WGS sequence"/>
</dbReference>
<reference evidence="3 4" key="1">
    <citation type="submission" date="2020-05" db="EMBL/GenBank/DDBJ databases">
        <title>Horizontal transmission and recombination maintain forever young bacterial symbiont genomes.</title>
        <authorList>
            <person name="Russell S.L."/>
            <person name="Pepper-Tunick E."/>
            <person name="Svedberg J."/>
            <person name="Byrne A."/>
            <person name="Ruelas Castillo J."/>
            <person name="Vollmers C."/>
            <person name="Beinart R.A."/>
            <person name="Corbett-Detig R."/>
        </authorList>
    </citation>
    <scope>NUCLEOTIDE SEQUENCE [LARGE SCALE GENOMIC DNA]</scope>
    <source>
        <strain evidence="3">455</strain>
    </source>
</reference>
<name>A0A853F0N8_9GAMM</name>
<dbReference type="Pfam" id="PF04186">
    <property type="entry name" value="FxsA"/>
    <property type="match status" value="1"/>
</dbReference>
<proteinExistence type="predicted"/>